<dbReference type="EMBL" id="FNVQ01000001">
    <property type="protein sequence ID" value="SEF73783.1"/>
    <property type="molecule type" value="Genomic_DNA"/>
</dbReference>
<name>A0A1H5UFD3_9GAMM</name>
<dbReference type="AlphaFoldDB" id="A0A1H5UFD3"/>
<evidence type="ECO:0000313" key="3">
    <source>
        <dbReference type="EMBL" id="SEF73783.1"/>
    </source>
</evidence>
<feature type="domain" description="DUF6708" evidence="2">
    <location>
        <begin position="136"/>
        <end position="329"/>
    </location>
</feature>
<evidence type="ECO:0000256" key="1">
    <source>
        <dbReference type="SAM" id="Phobius"/>
    </source>
</evidence>
<keyword evidence="1" id="KW-0472">Membrane</keyword>
<proteinExistence type="predicted"/>
<evidence type="ECO:0000313" key="4">
    <source>
        <dbReference type="Proteomes" id="UP000236745"/>
    </source>
</evidence>
<dbReference type="RefSeq" id="WP_235009017.1">
    <property type="nucleotide sequence ID" value="NZ_FNVQ01000001.1"/>
</dbReference>
<gene>
    <name evidence="3" type="ORF">SAMN05444390_101366</name>
</gene>
<dbReference type="Pfam" id="PF20455">
    <property type="entry name" value="DUF6708"/>
    <property type="match status" value="1"/>
</dbReference>
<sequence>MYFVEWLMRRTLTASKKDITGFEGDMKQFEKTTQKYGKQYRRMQERQVSDCPSDSRSIYHFNDTYMDVRTFFDEWRGGILLGLFPLIFGLVFFPIFILPEVTGILFTGFVSQTDRLAGIDDYIGATIFWVIWFALIVVFFYLFWIFRMECLVQRHIVVRFNRKTRKVYINRPNFSGGNKVYNWDDVVASVDPDDKVVTKKRKREILMLFFFKQRTGEEYHDVVFLGAPLRSDHELYALWEYIRRYMEEGPESIPKPKCIPSFPWPWRSLLAPWSFLENKWAEAPWSPGMIALVLIASPLMLLHATAHWCSLMLCWPVYWPRKLRRESTASTQL</sequence>
<feature type="transmembrane region" description="Helical" evidence="1">
    <location>
        <begin position="122"/>
        <end position="146"/>
    </location>
</feature>
<dbReference type="Proteomes" id="UP000236745">
    <property type="component" value="Unassembled WGS sequence"/>
</dbReference>
<dbReference type="InterPro" id="IPR046554">
    <property type="entry name" value="DUF6708"/>
</dbReference>
<keyword evidence="1" id="KW-0812">Transmembrane</keyword>
<keyword evidence="1" id="KW-1133">Transmembrane helix</keyword>
<accession>A0A1H5UFD3</accession>
<reference evidence="3 4" key="1">
    <citation type="submission" date="2016-10" db="EMBL/GenBank/DDBJ databases">
        <authorList>
            <person name="de Groot N.N."/>
        </authorList>
    </citation>
    <scope>NUCLEOTIDE SEQUENCE [LARGE SCALE GENOMIC DNA]</scope>
    <source>
        <strain evidence="3 4">DSM 22012</strain>
    </source>
</reference>
<feature type="transmembrane region" description="Helical" evidence="1">
    <location>
        <begin position="79"/>
        <end position="110"/>
    </location>
</feature>
<protein>
    <recommendedName>
        <fullName evidence="2">DUF6708 domain-containing protein</fullName>
    </recommendedName>
</protein>
<keyword evidence="4" id="KW-1185">Reference proteome</keyword>
<evidence type="ECO:0000259" key="2">
    <source>
        <dbReference type="Pfam" id="PF20455"/>
    </source>
</evidence>
<organism evidence="3 4">
    <name type="scientific">Marinobacterium lutimaris</name>
    <dbReference type="NCBI Taxonomy" id="568106"/>
    <lineage>
        <taxon>Bacteria</taxon>
        <taxon>Pseudomonadati</taxon>
        <taxon>Pseudomonadota</taxon>
        <taxon>Gammaproteobacteria</taxon>
        <taxon>Oceanospirillales</taxon>
        <taxon>Oceanospirillaceae</taxon>
        <taxon>Marinobacterium</taxon>
    </lineage>
</organism>